<dbReference type="KEGG" id="fvr:FVEG_16048"/>
<feature type="compositionally biased region" description="Basic and acidic residues" evidence="1">
    <location>
        <begin position="78"/>
        <end position="90"/>
    </location>
</feature>
<reference evidence="2 3" key="1">
    <citation type="journal article" date="2010" name="Nature">
        <title>Comparative genomics reveals mobile pathogenicity chromosomes in Fusarium.</title>
        <authorList>
            <person name="Ma L.J."/>
            <person name="van der Does H.C."/>
            <person name="Borkovich K.A."/>
            <person name="Coleman J.J."/>
            <person name="Daboussi M.J."/>
            <person name="Di Pietro A."/>
            <person name="Dufresne M."/>
            <person name="Freitag M."/>
            <person name="Grabherr M."/>
            <person name="Henrissat B."/>
            <person name="Houterman P.M."/>
            <person name="Kang S."/>
            <person name="Shim W.B."/>
            <person name="Woloshuk C."/>
            <person name="Xie X."/>
            <person name="Xu J.R."/>
            <person name="Antoniw J."/>
            <person name="Baker S.E."/>
            <person name="Bluhm B.H."/>
            <person name="Breakspear A."/>
            <person name="Brown D.W."/>
            <person name="Butchko R.A."/>
            <person name="Chapman S."/>
            <person name="Coulson R."/>
            <person name="Coutinho P.M."/>
            <person name="Danchin E.G."/>
            <person name="Diener A."/>
            <person name="Gale L.R."/>
            <person name="Gardiner D.M."/>
            <person name="Goff S."/>
            <person name="Hammond-Kosack K.E."/>
            <person name="Hilburn K."/>
            <person name="Hua-Van A."/>
            <person name="Jonkers W."/>
            <person name="Kazan K."/>
            <person name="Kodira C.D."/>
            <person name="Koehrsen M."/>
            <person name="Kumar L."/>
            <person name="Lee Y.H."/>
            <person name="Li L."/>
            <person name="Manners J.M."/>
            <person name="Miranda-Saavedra D."/>
            <person name="Mukherjee M."/>
            <person name="Park G."/>
            <person name="Park J."/>
            <person name="Park S.Y."/>
            <person name="Proctor R.H."/>
            <person name="Regev A."/>
            <person name="Ruiz-Roldan M.C."/>
            <person name="Sain D."/>
            <person name="Sakthikumar S."/>
            <person name="Sykes S."/>
            <person name="Schwartz D.C."/>
            <person name="Turgeon B.G."/>
            <person name="Wapinski I."/>
            <person name="Yoder O."/>
            <person name="Young S."/>
            <person name="Zeng Q."/>
            <person name="Zhou S."/>
            <person name="Galagan J."/>
            <person name="Cuomo C.A."/>
            <person name="Kistler H.C."/>
            <person name="Rep M."/>
        </authorList>
    </citation>
    <scope>NUCLEOTIDE SEQUENCE [LARGE SCALE GENOMIC DNA]</scope>
    <source>
        <strain evidence="3">M3125 / FGSC 7600</strain>
    </source>
</reference>
<feature type="region of interest" description="Disordered" evidence="1">
    <location>
        <begin position="1"/>
        <end position="90"/>
    </location>
</feature>
<dbReference type="GeneID" id="30072924"/>
<gene>
    <name evidence="2" type="ORF">FVEG_16048</name>
</gene>
<dbReference type="EMBL" id="DS022250">
    <property type="protein sequence ID" value="EWG46990.1"/>
    <property type="molecule type" value="Genomic_DNA"/>
</dbReference>
<proteinExistence type="predicted"/>
<organism evidence="2 3">
    <name type="scientific">Gibberella moniliformis (strain M3125 / FGSC 7600)</name>
    <name type="common">Maize ear and stalk rot fungus</name>
    <name type="synonym">Fusarium verticillioides</name>
    <dbReference type="NCBI Taxonomy" id="334819"/>
    <lineage>
        <taxon>Eukaryota</taxon>
        <taxon>Fungi</taxon>
        <taxon>Dikarya</taxon>
        <taxon>Ascomycota</taxon>
        <taxon>Pezizomycotina</taxon>
        <taxon>Sordariomycetes</taxon>
        <taxon>Hypocreomycetidae</taxon>
        <taxon>Hypocreales</taxon>
        <taxon>Nectriaceae</taxon>
        <taxon>Fusarium</taxon>
        <taxon>Fusarium fujikuroi species complex</taxon>
    </lineage>
</organism>
<dbReference type="OrthoDB" id="5015138at2759"/>
<feature type="compositionally biased region" description="Low complexity" evidence="1">
    <location>
        <begin position="30"/>
        <end position="42"/>
    </location>
</feature>
<evidence type="ECO:0000256" key="1">
    <source>
        <dbReference type="SAM" id="MobiDB-lite"/>
    </source>
</evidence>
<accession>W7MHI3</accession>
<dbReference type="EMBL" id="CM000585">
    <property type="protein sequence ID" value="EWG46990.1"/>
    <property type="molecule type" value="Genomic_DNA"/>
</dbReference>
<sequence length="90" mass="9805">MCCGSNRDKRDARKLARMSAKAYQQRSAMRSGSSSRSSGSSSPTFKPTSPASLEKLRQSVKAGLAANPVKVNRPSRPVVHEPYKRPAETK</sequence>
<protein>
    <submittedName>
        <fullName evidence="2">Uncharacterized protein</fullName>
    </submittedName>
</protein>
<evidence type="ECO:0000313" key="2">
    <source>
        <dbReference type="EMBL" id="EWG46990.1"/>
    </source>
</evidence>
<evidence type="ECO:0000313" key="3">
    <source>
        <dbReference type="Proteomes" id="UP000009096"/>
    </source>
</evidence>
<name>W7MHI3_GIBM7</name>
<dbReference type="VEuPathDB" id="FungiDB:FVEG_16048"/>
<dbReference type="RefSeq" id="XP_018753181.1">
    <property type="nucleotide sequence ID" value="XM_018905285.1"/>
</dbReference>
<dbReference type="Proteomes" id="UP000009096">
    <property type="component" value="Chromosome 8"/>
</dbReference>
<feature type="compositionally biased region" description="Basic and acidic residues" evidence="1">
    <location>
        <begin position="1"/>
        <end position="14"/>
    </location>
</feature>
<dbReference type="AlphaFoldDB" id="W7MHI3"/>
<keyword evidence="3" id="KW-1185">Reference proteome</keyword>